<dbReference type="GO" id="GO:0008745">
    <property type="term" value="F:N-acetylmuramoyl-L-alanine amidase activity"/>
    <property type="evidence" value="ECO:0007669"/>
    <property type="project" value="InterPro"/>
</dbReference>
<sequence>MAEVLKVGDRSPRVAEVRATLARLGLYKGYHGDASRVFRPEDTFFDAPLSEALQAFQQSRGLIADGKIGEATLRTLREASYKLGERILEFQPSNELIGDDVLELQKQLHDLGFYPERLDGRFGELTHQGLMNYQMNYGLQADGICGPQTILALGYLGRRITGGSPHAIREREAVRQAGPWLAGKRVILDPGPGGHHDNTHDPARKIKGPFGEVTEEEILWDLASRIEGRMVAAGMETMMSRPQRTDLNENERISIANSSNADLMISLQCDHYPNEKANGCATFYFGSVRGTTSEAGELLSGFIQREICARTDLRNIGNVPGTWGLLRFTKMTAVEVVVGYLSSPHDVAVLTDPKQRDAIAEAVVVAVKRLYLMDRDDQPTGTYKFNELLEAELL</sequence>
<dbReference type="AlphaFoldDB" id="A0A5C5UD71"/>
<dbReference type="CDD" id="cd02696">
    <property type="entry name" value="MurNAc-LAA"/>
    <property type="match status" value="1"/>
</dbReference>
<evidence type="ECO:0000256" key="1">
    <source>
        <dbReference type="ARBA" id="ARBA00022801"/>
    </source>
</evidence>
<feature type="domain" description="MurNAc-LAA" evidence="2">
    <location>
        <begin position="253"/>
        <end position="368"/>
    </location>
</feature>
<dbReference type="Gene3D" id="3.40.630.40">
    <property type="entry name" value="Zn-dependent exopeptidases"/>
    <property type="match status" value="1"/>
</dbReference>
<dbReference type="RefSeq" id="WP_146325018.1">
    <property type="nucleotide sequence ID" value="NZ_BAABLR010000069.1"/>
</dbReference>
<dbReference type="PANTHER" id="PTHR30404:SF0">
    <property type="entry name" value="N-ACETYLMURAMOYL-L-ALANINE AMIDASE AMIC"/>
    <property type="match status" value="1"/>
</dbReference>
<dbReference type="Gene3D" id="1.10.101.10">
    <property type="entry name" value="PGBD-like superfamily/PGBD"/>
    <property type="match status" value="2"/>
</dbReference>
<protein>
    <submittedName>
        <fullName evidence="3">N-acetylmuramoyl-L-alanine amidase</fullName>
    </submittedName>
</protein>
<organism evidence="3 4">
    <name type="scientific">Corynebacterium canis</name>
    <dbReference type="NCBI Taxonomy" id="679663"/>
    <lineage>
        <taxon>Bacteria</taxon>
        <taxon>Bacillati</taxon>
        <taxon>Actinomycetota</taxon>
        <taxon>Actinomycetes</taxon>
        <taxon>Mycobacteriales</taxon>
        <taxon>Corynebacteriaceae</taxon>
        <taxon>Corynebacterium</taxon>
    </lineage>
</organism>
<dbReference type="SUPFAM" id="SSF47090">
    <property type="entry name" value="PGBD-like"/>
    <property type="match status" value="2"/>
</dbReference>
<dbReference type="Proteomes" id="UP000320791">
    <property type="component" value="Unassembled WGS sequence"/>
</dbReference>
<dbReference type="SMART" id="SM00646">
    <property type="entry name" value="Ami_3"/>
    <property type="match status" value="1"/>
</dbReference>
<dbReference type="InterPro" id="IPR036366">
    <property type="entry name" value="PGBDSf"/>
</dbReference>
<dbReference type="InterPro" id="IPR002477">
    <property type="entry name" value="Peptidoglycan-bd-like"/>
</dbReference>
<accession>A0A5C5UD71</accession>
<dbReference type="PANTHER" id="PTHR30404">
    <property type="entry name" value="N-ACETYLMURAMOYL-L-ALANINE AMIDASE"/>
    <property type="match status" value="1"/>
</dbReference>
<dbReference type="InterPro" id="IPR036365">
    <property type="entry name" value="PGBD-like_sf"/>
</dbReference>
<name>A0A5C5UD71_9CORY</name>
<evidence type="ECO:0000313" key="4">
    <source>
        <dbReference type="Proteomes" id="UP000320791"/>
    </source>
</evidence>
<dbReference type="InterPro" id="IPR002508">
    <property type="entry name" value="MurNAc-LAA_cat"/>
</dbReference>
<proteinExistence type="predicted"/>
<dbReference type="EMBL" id="VOHM01000022">
    <property type="protein sequence ID" value="TWT23926.1"/>
    <property type="molecule type" value="Genomic_DNA"/>
</dbReference>
<keyword evidence="1" id="KW-0378">Hydrolase</keyword>
<reference evidence="3 4" key="1">
    <citation type="submission" date="2019-08" db="EMBL/GenBank/DDBJ databases">
        <authorList>
            <person name="Lei W."/>
        </authorList>
    </citation>
    <scope>NUCLEOTIDE SEQUENCE [LARGE SCALE GENOMIC DNA]</scope>
    <source>
        <strain evidence="3 4">CCUG 58627</strain>
    </source>
</reference>
<dbReference type="SUPFAM" id="SSF53187">
    <property type="entry name" value="Zn-dependent exopeptidases"/>
    <property type="match status" value="1"/>
</dbReference>
<dbReference type="GO" id="GO:0030288">
    <property type="term" value="C:outer membrane-bounded periplasmic space"/>
    <property type="evidence" value="ECO:0007669"/>
    <property type="project" value="TreeGrafter"/>
</dbReference>
<dbReference type="GO" id="GO:0009253">
    <property type="term" value="P:peptidoglycan catabolic process"/>
    <property type="evidence" value="ECO:0007669"/>
    <property type="project" value="InterPro"/>
</dbReference>
<comment type="caution">
    <text evidence="3">The sequence shown here is derived from an EMBL/GenBank/DDBJ whole genome shotgun (WGS) entry which is preliminary data.</text>
</comment>
<keyword evidence="4" id="KW-1185">Reference proteome</keyword>
<gene>
    <name evidence="3" type="ORF">FRX94_09670</name>
</gene>
<dbReference type="Pfam" id="PF01471">
    <property type="entry name" value="PG_binding_1"/>
    <property type="match status" value="2"/>
</dbReference>
<dbReference type="InterPro" id="IPR050695">
    <property type="entry name" value="N-acetylmuramoyl_amidase_3"/>
</dbReference>
<dbReference type="OrthoDB" id="9810670at2"/>
<evidence type="ECO:0000313" key="3">
    <source>
        <dbReference type="EMBL" id="TWT23926.1"/>
    </source>
</evidence>
<dbReference type="Pfam" id="PF01520">
    <property type="entry name" value="Amidase_3"/>
    <property type="match status" value="1"/>
</dbReference>
<evidence type="ECO:0000259" key="2">
    <source>
        <dbReference type="SMART" id="SM00646"/>
    </source>
</evidence>